<feature type="transmembrane region" description="Helical" evidence="6">
    <location>
        <begin position="249"/>
        <end position="268"/>
    </location>
</feature>
<dbReference type="Pfam" id="PF00939">
    <property type="entry name" value="Na_sulph_symp"/>
    <property type="match status" value="1"/>
</dbReference>
<keyword evidence="4 6" id="KW-1133">Transmembrane helix</keyword>
<evidence type="ECO:0000313" key="8">
    <source>
        <dbReference type="Proteomes" id="UP000007013"/>
    </source>
</evidence>
<keyword evidence="5 6" id="KW-0472">Membrane</keyword>
<dbReference type="InterPro" id="IPR031312">
    <property type="entry name" value="Na/sul_symport_CS"/>
</dbReference>
<dbReference type="GO" id="GO:0005886">
    <property type="term" value="C:plasma membrane"/>
    <property type="evidence" value="ECO:0007669"/>
    <property type="project" value="TreeGrafter"/>
</dbReference>
<feature type="transmembrane region" description="Helical" evidence="6">
    <location>
        <begin position="369"/>
        <end position="389"/>
    </location>
</feature>
<feature type="transmembrane region" description="Helical" evidence="6">
    <location>
        <begin position="147"/>
        <end position="166"/>
    </location>
</feature>
<name>B1ZPL8_OPITP</name>
<feature type="transmembrane region" description="Helical" evidence="6">
    <location>
        <begin position="395"/>
        <end position="424"/>
    </location>
</feature>
<feature type="transmembrane region" description="Helical" evidence="6">
    <location>
        <begin position="110"/>
        <end position="127"/>
    </location>
</feature>
<dbReference type="KEGG" id="ote:Oter_1252"/>
<feature type="transmembrane region" description="Helical" evidence="6">
    <location>
        <begin position="172"/>
        <end position="189"/>
    </location>
</feature>
<evidence type="ECO:0000313" key="7">
    <source>
        <dbReference type="EMBL" id="ACB74537.1"/>
    </source>
</evidence>
<feature type="transmembrane region" description="Helical" evidence="6">
    <location>
        <begin position="44"/>
        <end position="67"/>
    </location>
</feature>
<evidence type="ECO:0000256" key="4">
    <source>
        <dbReference type="ARBA" id="ARBA00022989"/>
    </source>
</evidence>
<dbReference type="OrthoDB" id="9766267at2"/>
<feature type="transmembrane region" description="Helical" evidence="6">
    <location>
        <begin position="431"/>
        <end position="449"/>
    </location>
</feature>
<accession>B1ZPL8</accession>
<dbReference type="GO" id="GO:0015141">
    <property type="term" value="F:succinate transmembrane transporter activity"/>
    <property type="evidence" value="ECO:0007669"/>
    <property type="project" value="UniProtKB-ARBA"/>
</dbReference>
<keyword evidence="8" id="KW-1185">Reference proteome</keyword>
<evidence type="ECO:0000256" key="5">
    <source>
        <dbReference type="ARBA" id="ARBA00023136"/>
    </source>
</evidence>
<sequence length="522" mass="55170">MKFKAAGLVLGLALFLAVLFIPTPASFMTAAAQALGTPPPATTISAAQLAGSMQAVLAVLALMVVWWLTEAVPLPATALLPAVLLPLLKVTGLQGHAVYEFSPKNALQNYANPVIYLFLGGFLIAGAMQKWKLDRRFTLWFLTRGNVAGRAGSILFGMMAVTALLSMWISNTAAAALMLPLGIGVLSLVDAQPGNSRFGTALMLGIAWAASIGGVGTIIGTPPNGIALGVLNATFAHDPSYQRITFLDWMKFGVPLVLLLLPIAWAVLMRLHPPEIGRLPGGKARLQAERVALGPLSRGEKGTIAIFALAVILWVTNPFWPALLPDAALQRIAWVDEYLIGLVCGTLLFFIPVSLREGRFLLDWSDTRFVDWGTLILFGGGIALSDAMFKTGLAAWIATSFVALLGTPSTIVLTFAVVCFIAMLTEVTSNTAVTTMMVPVVVSIALRTGANPVTVAVATAISASMAFMLPVATPPNALVFGTGYVRLRDMVRSGLVLDALGCVVTMFIIFVVASRLLGVLSL</sequence>
<gene>
    <name evidence="7" type="ordered locus">Oter_1252</name>
</gene>
<proteinExistence type="predicted"/>
<feature type="transmembrane region" description="Helical" evidence="6">
    <location>
        <begin position="79"/>
        <end position="98"/>
    </location>
</feature>
<dbReference type="CDD" id="cd01115">
    <property type="entry name" value="SLC13_permease"/>
    <property type="match status" value="1"/>
</dbReference>
<dbReference type="RefSeq" id="WP_012374075.1">
    <property type="nucleotide sequence ID" value="NC_010571.1"/>
</dbReference>
<feature type="transmembrane region" description="Helical" evidence="6">
    <location>
        <begin position="495"/>
        <end position="517"/>
    </location>
</feature>
<dbReference type="STRING" id="452637.Oter_1252"/>
<dbReference type="PANTHER" id="PTHR10283:SF82">
    <property type="entry name" value="SOLUTE CARRIER FAMILY 13 MEMBER 2"/>
    <property type="match status" value="1"/>
</dbReference>
<dbReference type="HOGENOM" id="CLU_005170_0_0_0"/>
<dbReference type="eggNOG" id="COG0471">
    <property type="taxonomic scope" value="Bacteria"/>
</dbReference>
<keyword evidence="2" id="KW-0813">Transport</keyword>
<evidence type="ECO:0000256" key="1">
    <source>
        <dbReference type="ARBA" id="ARBA00004141"/>
    </source>
</evidence>
<dbReference type="AlphaFoldDB" id="B1ZPL8"/>
<protein>
    <submittedName>
        <fullName evidence="7">Anion transporter</fullName>
    </submittedName>
</protein>
<feature type="transmembrane region" description="Helical" evidence="6">
    <location>
        <begin position="201"/>
        <end position="221"/>
    </location>
</feature>
<evidence type="ECO:0000256" key="2">
    <source>
        <dbReference type="ARBA" id="ARBA00022448"/>
    </source>
</evidence>
<dbReference type="NCBIfam" id="TIGR00785">
    <property type="entry name" value="dass"/>
    <property type="match status" value="1"/>
</dbReference>
<evidence type="ECO:0000256" key="3">
    <source>
        <dbReference type="ARBA" id="ARBA00022692"/>
    </source>
</evidence>
<dbReference type="EMBL" id="CP001032">
    <property type="protein sequence ID" value="ACB74537.1"/>
    <property type="molecule type" value="Genomic_DNA"/>
</dbReference>
<keyword evidence="3 6" id="KW-0812">Transmembrane</keyword>
<dbReference type="Proteomes" id="UP000007013">
    <property type="component" value="Chromosome"/>
</dbReference>
<reference evidence="7 8" key="1">
    <citation type="journal article" date="2011" name="J. Bacteriol.">
        <title>Genome sequence of the verrucomicrobium Opitutus terrae PB90-1, an abundant inhabitant of rice paddy soil ecosystems.</title>
        <authorList>
            <person name="van Passel M.W."/>
            <person name="Kant R."/>
            <person name="Palva A."/>
            <person name="Copeland A."/>
            <person name="Lucas S."/>
            <person name="Lapidus A."/>
            <person name="Glavina del Rio T."/>
            <person name="Pitluck S."/>
            <person name="Goltsman E."/>
            <person name="Clum A."/>
            <person name="Sun H."/>
            <person name="Schmutz J."/>
            <person name="Larimer F.W."/>
            <person name="Land M.L."/>
            <person name="Hauser L."/>
            <person name="Kyrpides N."/>
            <person name="Mikhailova N."/>
            <person name="Richardson P.P."/>
            <person name="Janssen P.H."/>
            <person name="de Vos W.M."/>
            <person name="Smidt H."/>
        </authorList>
    </citation>
    <scope>NUCLEOTIDE SEQUENCE [LARGE SCALE GENOMIC DNA]</scope>
    <source>
        <strain evidence="8">DSM 11246 / JCM 15787 / PB90-1</strain>
    </source>
</reference>
<feature type="transmembrane region" description="Helical" evidence="6">
    <location>
        <begin position="304"/>
        <end position="323"/>
    </location>
</feature>
<comment type="subcellular location">
    <subcellularLocation>
        <location evidence="1">Membrane</location>
        <topology evidence="1">Multi-pass membrane protein</topology>
    </subcellularLocation>
</comment>
<organism evidence="7 8">
    <name type="scientific">Opitutus terrae (strain DSM 11246 / JCM 15787 / PB90-1)</name>
    <dbReference type="NCBI Taxonomy" id="452637"/>
    <lineage>
        <taxon>Bacteria</taxon>
        <taxon>Pseudomonadati</taxon>
        <taxon>Verrucomicrobiota</taxon>
        <taxon>Opitutia</taxon>
        <taxon>Opitutales</taxon>
        <taxon>Opitutaceae</taxon>
        <taxon>Opitutus</taxon>
    </lineage>
</organism>
<dbReference type="PROSITE" id="PS01271">
    <property type="entry name" value="NA_SULFATE"/>
    <property type="match status" value="1"/>
</dbReference>
<feature type="transmembrane region" description="Helical" evidence="6">
    <location>
        <begin position="338"/>
        <end position="357"/>
    </location>
</feature>
<evidence type="ECO:0000256" key="6">
    <source>
        <dbReference type="SAM" id="Phobius"/>
    </source>
</evidence>
<dbReference type="InterPro" id="IPR001898">
    <property type="entry name" value="SLC13A/DASS"/>
</dbReference>
<dbReference type="PANTHER" id="PTHR10283">
    <property type="entry name" value="SOLUTE CARRIER FAMILY 13 MEMBER"/>
    <property type="match status" value="1"/>
</dbReference>